<dbReference type="AlphaFoldDB" id="A0A1C6S9R1"/>
<keyword evidence="4" id="KW-1185">Reference proteome</keyword>
<evidence type="ECO:0000313" key="4">
    <source>
        <dbReference type="Proteomes" id="UP000199413"/>
    </source>
</evidence>
<dbReference type="EMBL" id="FMHV01000002">
    <property type="protein sequence ID" value="SCL26134.1"/>
    <property type="molecule type" value="Genomic_DNA"/>
</dbReference>
<keyword evidence="2" id="KW-1133">Transmembrane helix</keyword>
<evidence type="ECO:0000256" key="2">
    <source>
        <dbReference type="SAM" id="Phobius"/>
    </source>
</evidence>
<dbReference type="Pfam" id="PF13576">
    <property type="entry name" value="Pentapeptide_3"/>
    <property type="match status" value="2"/>
</dbReference>
<proteinExistence type="predicted"/>
<dbReference type="STRING" id="568872.GA0070624_3244"/>
<feature type="transmembrane region" description="Helical" evidence="2">
    <location>
        <begin position="12"/>
        <end position="36"/>
    </location>
</feature>
<keyword evidence="2" id="KW-0812">Transmembrane</keyword>
<reference evidence="4" key="1">
    <citation type="submission" date="2016-06" db="EMBL/GenBank/DDBJ databases">
        <authorList>
            <person name="Varghese N."/>
            <person name="Submissions Spin"/>
        </authorList>
    </citation>
    <scope>NUCLEOTIDE SEQUENCE [LARGE SCALE GENOMIC DNA]</scope>
    <source>
        <strain evidence="4">DSM 45431</strain>
    </source>
</reference>
<name>A0A1C6S9R1_9ACTN</name>
<dbReference type="Proteomes" id="UP000199413">
    <property type="component" value="Unassembled WGS sequence"/>
</dbReference>
<evidence type="ECO:0000313" key="3">
    <source>
        <dbReference type="EMBL" id="SCL26134.1"/>
    </source>
</evidence>
<organism evidence="3 4">
    <name type="scientific">Micromonospora rhizosphaerae</name>
    <dbReference type="NCBI Taxonomy" id="568872"/>
    <lineage>
        <taxon>Bacteria</taxon>
        <taxon>Bacillati</taxon>
        <taxon>Actinomycetota</taxon>
        <taxon>Actinomycetes</taxon>
        <taxon>Micromonosporales</taxon>
        <taxon>Micromonosporaceae</taxon>
        <taxon>Micromonospora</taxon>
    </lineage>
</organism>
<evidence type="ECO:0000256" key="1">
    <source>
        <dbReference type="SAM" id="MobiDB-lite"/>
    </source>
</evidence>
<protein>
    <submittedName>
        <fullName evidence="3">Uncharacterized protein YjbI, contains pentapeptide repeats</fullName>
    </submittedName>
</protein>
<dbReference type="InterPro" id="IPR001646">
    <property type="entry name" value="5peptide_repeat"/>
</dbReference>
<sequence>MAERRKRVVRAWLWGLSGFVGVLLLLFVFVVGPWLFTRHPQRGLDPDQVLKARNDVRTTLVQALAGLAVAGGLVVTYCTFRQNQTEQDRTYALRQNEQVNELYTKAVEQLGHDEAPVRLGALYSLVHLAQANPEQRQTVVDVLCAYLRMPYTPPRAPKPVASKRDPTQELQVRLTAQRLLGDHLRRPRGVSGTDAQRLPPSPDETFRPGIHLDLTGAVLFQGLHLEHTSVTYALFAEAIFVDGVWMEGATFNEDAVFHGATFSHDCNFNGVTFNSGAIFTEASFHGDAWFRESTFTGRALFDQVTFEGDTSFASTTFAGVATFGDATFGGNSLFREGAFTGDGTFTGATFRGDAVFNDARFTGSVMFDEATFTGHASFNRVTFAGGAEFSRALFGSIANFDEVTCPASAFFVGAAFAYVAQFRNSTFAFAVFNGASFSGGAYFGKTSFVKLGSFGGVTFGRDAVFRETTFGYSFFDEARVLHLQNSAHLLWPEKWTVQPDADDLTRGTLVYQSSGNWEEDGLMSMPFDDEEIPPEVLLPIFRAQSKLQEEAGE</sequence>
<keyword evidence="2" id="KW-0472">Membrane</keyword>
<gene>
    <name evidence="3" type="ORF">GA0070624_3244</name>
</gene>
<dbReference type="OrthoDB" id="8440251at2"/>
<accession>A0A1C6S9R1</accession>
<feature type="region of interest" description="Disordered" evidence="1">
    <location>
        <begin position="185"/>
        <end position="204"/>
    </location>
</feature>